<dbReference type="GO" id="GO:0005730">
    <property type="term" value="C:nucleolus"/>
    <property type="evidence" value="ECO:0007669"/>
    <property type="project" value="UniProtKB-SubCell"/>
</dbReference>
<reference evidence="6 7" key="1">
    <citation type="submission" date="2019-03" db="EMBL/GenBank/DDBJ databases">
        <title>Single cell metagenomics reveals metabolic interactions within the superorganism composed of flagellate Streblomastix strix and complex community of Bacteroidetes bacteria on its surface.</title>
        <authorList>
            <person name="Treitli S.C."/>
            <person name="Kolisko M."/>
            <person name="Husnik F."/>
            <person name="Keeling P."/>
            <person name="Hampl V."/>
        </authorList>
    </citation>
    <scope>NUCLEOTIDE SEQUENCE [LARGE SCALE GENOMIC DNA]</scope>
    <source>
        <strain evidence="6">ST1C</strain>
    </source>
</reference>
<dbReference type="Pfam" id="PF02854">
    <property type="entry name" value="MIF4G"/>
    <property type="match status" value="1"/>
</dbReference>
<gene>
    <name evidence="6" type="ORF">EZS28_029525</name>
</gene>
<evidence type="ECO:0000256" key="2">
    <source>
        <dbReference type="ARBA" id="ARBA00006856"/>
    </source>
</evidence>
<dbReference type="PANTHER" id="PTHR18034:SF4">
    <property type="entry name" value="NUCLEOLAR MIF4G DOMAIN-CONTAINING PROTEIN 1"/>
    <property type="match status" value="1"/>
</dbReference>
<evidence type="ECO:0000313" key="6">
    <source>
        <dbReference type="EMBL" id="KAA6374948.1"/>
    </source>
</evidence>
<evidence type="ECO:0000256" key="4">
    <source>
        <dbReference type="SAM" id="MobiDB-lite"/>
    </source>
</evidence>
<feature type="compositionally biased region" description="Acidic residues" evidence="4">
    <location>
        <begin position="353"/>
        <end position="370"/>
    </location>
</feature>
<organism evidence="6 7">
    <name type="scientific">Streblomastix strix</name>
    <dbReference type="NCBI Taxonomy" id="222440"/>
    <lineage>
        <taxon>Eukaryota</taxon>
        <taxon>Metamonada</taxon>
        <taxon>Preaxostyla</taxon>
        <taxon>Oxymonadida</taxon>
        <taxon>Streblomastigidae</taxon>
        <taxon>Streblomastix</taxon>
    </lineage>
</organism>
<evidence type="ECO:0000256" key="3">
    <source>
        <dbReference type="ARBA" id="ARBA00023242"/>
    </source>
</evidence>
<dbReference type="Pfam" id="PF02847">
    <property type="entry name" value="MA3"/>
    <property type="match status" value="1"/>
</dbReference>
<evidence type="ECO:0000259" key="5">
    <source>
        <dbReference type="PROSITE" id="PS51366"/>
    </source>
</evidence>
<dbReference type="InterPro" id="IPR003890">
    <property type="entry name" value="MIF4G-like_typ-3"/>
</dbReference>
<dbReference type="InterPro" id="IPR050781">
    <property type="entry name" value="CWC22_splicing_factor"/>
</dbReference>
<dbReference type="PANTHER" id="PTHR18034">
    <property type="entry name" value="CELL CYCLE CONTROL PROTEIN CWF22-RELATED"/>
    <property type="match status" value="1"/>
</dbReference>
<accession>A0A5J4UWX1</accession>
<sequence length="686" mass="76809">MLDHKTSKSKEEKNNILSELDNDTLKSMRGYLNRLVPDNFKESASAILTLCQDNPLQCVLNSLIPLIIKMILIPQTSLKMTALYTGIISYIHRGWGQGASSTIAASILENVCNEIKHSLFDIQIAVVSDQEGNITRMQQLGTLIGSLYSYGITTSKIIFDLMELIISPPEQPNTSIDSRGGHAAMLLSIVHSTWWRLSKEGYRVQQISSHFKEKLNQHQIPQSLKSNNNSLSGSFISQSLLAIFEPYILPLTGNIKESDKKRSFKMKKKDEEVEAILGGEARDIQHIREIVLSSLGISTITNQFQDDEALDVGWDVVTDDQKRDRYWMIGASYEQQNRSLKRIRLSDDNISQNEEEENESSNIDDSDINDTNENIDNKDKQNSDQSSLTTLSSLHNLARKMRLSTSTRKAILGALMTANDCEDACEHIEALRLKGENSYDIAPVILECCAQESEYNPFYAHTAVLLCRGGNISGGQTVINSRGHLRSFTNSLRDHLRELSDGPESNSQLQPSDLRRIMHVAHFTSMLITEGGIPLSFLALSTQSQINTEDESKQGSEQIHPDITLLRSAAQLSLPEKTRALLFMQVCLGGIAAQRPLDNAHRASSKSTSTIRRWVKIVAENHILPDSKAAKIAAILVKMDEPWIQNENNNSKKILTKIEKDSRKNEIENIKNLMIEGLNSIINQKV</sequence>
<dbReference type="AlphaFoldDB" id="A0A5J4UWX1"/>
<comment type="caution">
    <text evidence="6">The sequence shown here is derived from an EMBL/GenBank/DDBJ whole genome shotgun (WGS) entry which is preliminary data.</text>
</comment>
<evidence type="ECO:0000313" key="7">
    <source>
        <dbReference type="Proteomes" id="UP000324800"/>
    </source>
</evidence>
<dbReference type="Proteomes" id="UP000324800">
    <property type="component" value="Unassembled WGS sequence"/>
</dbReference>
<feature type="region of interest" description="Disordered" evidence="4">
    <location>
        <begin position="348"/>
        <end position="388"/>
    </location>
</feature>
<feature type="domain" description="MI" evidence="5">
    <location>
        <begin position="406"/>
        <end position="543"/>
    </location>
</feature>
<name>A0A5J4UWX1_9EUKA</name>
<protein>
    <recommendedName>
        <fullName evidence="5">MI domain-containing protein</fullName>
    </recommendedName>
</protein>
<dbReference type="InterPro" id="IPR003891">
    <property type="entry name" value="Initiation_fac_eIF4g_MI"/>
</dbReference>
<dbReference type="EMBL" id="SNRW01011596">
    <property type="protein sequence ID" value="KAA6374948.1"/>
    <property type="molecule type" value="Genomic_DNA"/>
</dbReference>
<dbReference type="PROSITE" id="PS51366">
    <property type="entry name" value="MI"/>
    <property type="match status" value="1"/>
</dbReference>
<dbReference type="Gene3D" id="1.25.40.180">
    <property type="match status" value="1"/>
</dbReference>
<dbReference type="InterPro" id="IPR016024">
    <property type="entry name" value="ARM-type_fold"/>
</dbReference>
<dbReference type="SUPFAM" id="SSF48371">
    <property type="entry name" value="ARM repeat"/>
    <property type="match status" value="1"/>
</dbReference>
<evidence type="ECO:0000256" key="1">
    <source>
        <dbReference type="ARBA" id="ARBA00004604"/>
    </source>
</evidence>
<proteinExistence type="inferred from homology"/>
<dbReference type="GO" id="GO:0042274">
    <property type="term" value="P:ribosomal small subunit biogenesis"/>
    <property type="evidence" value="ECO:0007669"/>
    <property type="project" value="TreeGrafter"/>
</dbReference>
<comment type="similarity">
    <text evidence="2">Belongs to the CWC22 family.</text>
</comment>
<comment type="subcellular location">
    <subcellularLocation>
        <location evidence="1">Nucleus</location>
        <location evidence="1">Nucleolus</location>
    </subcellularLocation>
</comment>
<keyword evidence="3" id="KW-0539">Nucleus</keyword>
<dbReference type="GO" id="GO:0003723">
    <property type="term" value="F:RNA binding"/>
    <property type="evidence" value="ECO:0007669"/>
    <property type="project" value="InterPro"/>
</dbReference>
<dbReference type="OrthoDB" id="10260961at2759"/>